<keyword evidence="1" id="KW-0812">Transmembrane</keyword>
<dbReference type="Proteomes" id="UP000184536">
    <property type="component" value="Unassembled WGS sequence"/>
</dbReference>
<evidence type="ECO:0000256" key="1">
    <source>
        <dbReference type="SAM" id="Phobius"/>
    </source>
</evidence>
<protein>
    <submittedName>
        <fullName evidence="2">Uncharacterized protein</fullName>
    </submittedName>
</protein>
<dbReference type="RefSeq" id="WP_169832944.1">
    <property type="nucleotide sequence ID" value="NZ_FQZV01000039.1"/>
</dbReference>
<dbReference type="AlphaFoldDB" id="A0A1M6LSB0"/>
<evidence type="ECO:0000313" key="2">
    <source>
        <dbReference type="EMBL" id="SHJ74134.1"/>
    </source>
</evidence>
<accession>A0A1M6LSB0</accession>
<keyword evidence="1" id="KW-1133">Transmembrane helix</keyword>
<feature type="transmembrane region" description="Helical" evidence="1">
    <location>
        <begin position="6"/>
        <end position="29"/>
    </location>
</feature>
<name>A0A1M6LSB0_9FIRM</name>
<dbReference type="STRING" id="1121919.SAMN02745975_02754"/>
<organism evidence="2 3">
    <name type="scientific">Geosporobacter subterraneus DSM 17957</name>
    <dbReference type="NCBI Taxonomy" id="1121919"/>
    <lineage>
        <taxon>Bacteria</taxon>
        <taxon>Bacillati</taxon>
        <taxon>Bacillota</taxon>
        <taxon>Clostridia</taxon>
        <taxon>Peptostreptococcales</taxon>
        <taxon>Thermotaleaceae</taxon>
        <taxon>Geosporobacter</taxon>
    </lineage>
</organism>
<proteinExistence type="predicted"/>
<evidence type="ECO:0000313" key="3">
    <source>
        <dbReference type="Proteomes" id="UP000184536"/>
    </source>
</evidence>
<keyword evidence="1" id="KW-0472">Membrane</keyword>
<reference evidence="3" key="1">
    <citation type="submission" date="2016-11" db="EMBL/GenBank/DDBJ databases">
        <authorList>
            <person name="Varghese N."/>
            <person name="Submissions S."/>
        </authorList>
    </citation>
    <scope>NUCLEOTIDE SEQUENCE [LARGE SCALE GENOMIC DNA]</scope>
    <source>
        <strain evidence="3">DSM 17957</strain>
    </source>
</reference>
<gene>
    <name evidence="2" type="ORF">SAMN02745975_02754</name>
</gene>
<dbReference type="EMBL" id="FQZV01000039">
    <property type="protein sequence ID" value="SHJ74134.1"/>
    <property type="molecule type" value="Genomic_DNA"/>
</dbReference>
<sequence length="45" mass="5275">MNYILVGAVILLIILVTIQYSLNKIIMLLKEIRDLLYKLDIKDKI</sequence>
<keyword evidence="3" id="KW-1185">Reference proteome</keyword>